<name>A0A8S1AAH0_ARCPL</name>
<evidence type="ECO:0000313" key="2">
    <source>
        <dbReference type="EMBL" id="CAB3241838.1"/>
    </source>
</evidence>
<dbReference type="AlphaFoldDB" id="A0A8S1AAH0"/>
<evidence type="ECO:0000256" key="1">
    <source>
        <dbReference type="SAM" id="MobiDB-lite"/>
    </source>
</evidence>
<proteinExistence type="predicted"/>
<accession>A0A8S1AAH0</accession>
<dbReference type="Proteomes" id="UP000494256">
    <property type="component" value="Unassembled WGS sequence"/>
</dbReference>
<comment type="caution">
    <text evidence="2">The sequence shown here is derived from an EMBL/GenBank/DDBJ whole genome shotgun (WGS) entry which is preliminary data.</text>
</comment>
<dbReference type="EMBL" id="CADEBD010000311">
    <property type="protein sequence ID" value="CAB3241838.1"/>
    <property type="molecule type" value="Genomic_DNA"/>
</dbReference>
<organism evidence="2 3">
    <name type="scientific">Arctia plantaginis</name>
    <name type="common">Wood tiger moth</name>
    <name type="synonym">Phalaena plantaginis</name>
    <dbReference type="NCBI Taxonomy" id="874455"/>
    <lineage>
        <taxon>Eukaryota</taxon>
        <taxon>Metazoa</taxon>
        <taxon>Ecdysozoa</taxon>
        <taxon>Arthropoda</taxon>
        <taxon>Hexapoda</taxon>
        <taxon>Insecta</taxon>
        <taxon>Pterygota</taxon>
        <taxon>Neoptera</taxon>
        <taxon>Endopterygota</taxon>
        <taxon>Lepidoptera</taxon>
        <taxon>Glossata</taxon>
        <taxon>Ditrysia</taxon>
        <taxon>Noctuoidea</taxon>
        <taxon>Erebidae</taxon>
        <taxon>Arctiinae</taxon>
        <taxon>Arctia</taxon>
    </lineage>
</organism>
<gene>
    <name evidence="2" type="ORF">APLA_LOCUS9635</name>
</gene>
<reference evidence="2 3" key="1">
    <citation type="submission" date="2020-04" db="EMBL/GenBank/DDBJ databases">
        <authorList>
            <person name="Wallbank WR R."/>
            <person name="Pardo Diaz C."/>
            <person name="Kozak K."/>
            <person name="Martin S."/>
            <person name="Jiggins C."/>
            <person name="Moest M."/>
            <person name="Warren A I."/>
            <person name="Byers J.R.P. K."/>
            <person name="Montejo-Kovacevich G."/>
            <person name="Yen C E."/>
        </authorList>
    </citation>
    <scope>NUCLEOTIDE SEQUENCE [LARGE SCALE GENOMIC DNA]</scope>
</reference>
<evidence type="ECO:0000313" key="3">
    <source>
        <dbReference type="Proteomes" id="UP000494256"/>
    </source>
</evidence>
<feature type="region of interest" description="Disordered" evidence="1">
    <location>
        <begin position="79"/>
        <end position="108"/>
    </location>
</feature>
<sequence length="108" mass="12337">MVAYWLTNCAPTSVKTVELIFPVPGHSFMPADRVFGHIEKEVKNKEVIIDPSEYRDIYDHYGVVRKLGAGDDIKRVAEFEDDAQDMDKENEENNAVEEDEANFDEGKN</sequence>
<dbReference type="OrthoDB" id="6236007at2759"/>
<protein>
    <submittedName>
        <fullName evidence="2">Uncharacterized protein</fullName>
    </submittedName>
</protein>